<dbReference type="Proteomes" id="UP000005234">
    <property type="component" value="Chromosome"/>
</dbReference>
<dbReference type="EMBL" id="CP003350">
    <property type="protein sequence ID" value="AFC85431.1"/>
    <property type="molecule type" value="Genomic_DNA"/>
</dbReference>
<gene>
    <name evidence="2" type="ordered locus">Fraau_0963</name>
</gene>
<dbReference type="AlphaFoldDB" id="H8L2G4"/>
<reference evidence="2" key="1">
    <citation type="submission" date="2012-02" db="EMBL/GenBank/DDBJ databases">
        <title>The complete genome of Frateuria aurantia DSM 6220.</title>
        <authorList>
            <consortium name="US DOE Joint Genome Institute (JGI-PGF)"/>
            <person name="Lucas S."/>
            <person name="Copeland A."/>
            <person name="Lapidus A."/>
            <person name="Glavina del Rio T."/>
            <person name="Dalin E."/>
            <person name="Tice H."/>
            <person name="Bruce D."/>
            <person name="Goodwin L."/>
            <person name="Pitluck S."/>
            <person name="Peters L."/>
            <person name="Ovchinnikova G."/>
            <person name="Teshima H."/>
            <person name="Kyrpides N."/>
            <person name="Mavromatis K."/>
            <person name="Ivanova N."/>
            <person name="Brettin T."/>
            <person name="Detter J.C."/>
            <person name="Han C."/>
            <person name="Larimer F."/>
            <person name="Land M."/>
            <person name="Hauser L."/>
            <person name="Markowitz V."/>
            <person name="Cheng J.-F."/>
            <person name="Hugenholtz P."/>
            <person name="Woyke T."/>
            <person name="Wu D."/>
            <person name="Brambilla E."/>
            <person name="Klenk H.-P."/>
            <person name="Eisen J.A."/>
        </authorList>
    </citation>
    <scope>NUCLEOTIDE SEQUENCE</scope>
    <source>
        <strain evidence="2">DSM 6220</strain>
    </source>
</reference>
<evidence type="ECO:0000313" key="3">
    <source>
        <dbReference type="Proteomes" id="UP000005234"/>
    </source>
</evidence>
<organism evidence="2 3">
    <name type="scientific">Frateuria aurantia (strain ATCC 33424 / DSM 6220 / KCTC 2777 / LMG 1558 / NBRC 3245 / NCIMB 13370)</name>
    <name type="common">Acetobacter aurantius</name>
    <dbReference type="NCBI Taxonomy" id="767434"/>
    <lineage>
        <taxon>Bacteria</taxon>
        <taxon>Pseudomonadati</taxon>
        <taxon>Pseudomonadota</taxon>
        <taxon>Gammaproteobacteria</taxon>
        <taxon>Lysobacterales</taxon>
        <taxon>Rhodanobacteraceae</taxon>
        <taxon>Frateuria</taxon>
    </lineage>
</organism>
<name>H8L2G4_FRAAD</name>
<sequence length="379" mass="41108">MLEANCAEWSNRASAFQLIRSCDVRIGLATGHFQGISEFSIAVLGGRLTASRLLSTAASPMPPATRRGGEVMSPSGGLRRPRSALAPGHGCRGFVVHAHSRLGRSGLTPAARHWAAAWRPRYGPFLFPAMRWHSGCSAPRPAQFPGGRPMPTHGVSGLSLFTGMRPEEITLLMSRGMRSNSSRSMCLKSTQWIIRRRSYDSHVSGVWGMLKAPTRSFRGQMSKKPLLEPDLFCQSEIDLRNTARCSRVAPSGSGHTIMSMNDGALFMVENTIAPVSMVTSCLAALPPNRRAMIAFMLCSFWRRIVMRSVGPATALSDARGAECSAPRPAQSQTPSQWPLSPMAVADLYPGWSGLGSLCMSSAALRVRAPEILREPSRCE</sequence>
<dbReference type="HOGENOM" id="CLU_729098_0_0_6"/>
<accession>H8L2G4</accession>
<keyword evidence="3" id="KW-1185">Reference proteome</keyword>
<protein>
    <submittedName>
        <fullName evidence="2">Uncharacterized protein</fullName>
    </submittedName>
</protein>
<dbReference type="KEGG" id="fau:Fraau_0963"/>
<evidence type="ECO:0000256" key="1">
    <source>
        <dbReference type="SAM" id="MobiDB-lite"/>
    </source>
</evidence>
<proteinExistence type="predicted"/>
<feature type="region of interest" description="Disordered" evidence="1">
    <location>
        <begin position="58"/>
        <end position="83"/>
    </location>
</feature>
<evidence type="ECO:0000313" key="2">
    <source>
        <dbReference type="EMBL" id="AFC85431.1"/>
    </source>
</evidence>